<gene>
    <name evidence="1" type="ordered locus">Slin_0776</name>
</gene>
<evidence type="ECO:0000313" key="2">
    <source>
        <dbReference type="Proteomes" id="UP000002028"/>
    </source>
</evidence>
<dbReference type="KEGG" id="sli:Slin_0776"/>
<dbReference type="STRING" id="504472.Slin_0776"/>
<name>D2QH73_SPILD</name>
<organism evidence="1 2">
    <name type="scientific">Spirosoma linguale (strain ATCC 33905 / DSM 74 / LMG 10896 / Claus 1)</name>
    <dbReference type="NCBI Taxonomy" id="504472"/>
    <lineage>
        <taxon>Bacteria</taxon>
        <taxon>Pseudomonadati</taxon>
        <taxon>Bacteroidota</taxon>
        <taxon>Cytophagia</taxon>
        <taxon>Cytophagales</taxon>
        <taxon>Cytophagaceae</taxon>
        <taxon>Spirosoma</taxon>
    </lineage>
</organism>
<proteinExistence type="predicted"/>
<evidence type="ECO:0000313" key="1">
    <source>
        <dbReference type="EMBL" id="ADB36839.1"/>
    </source>
</evidence>
<dbReference type="AlphaFoldDB" id="D2QH73"/>
<accession>D2QH73</accession>
<keyword evidence="2" id="KW-1185">Reference proteome</keyword>
<sequence>MGVVIVGKAMVVVVVLHFVYDSTLVMDVDLLQ</sequence>
<reference evidence="1 2" key="1">
    <citation type="journal article" date="2010" name="Stand. Genomic Sci.">
        <title>Complete genome sequence of Spirosoma linguale type strain (1).</title>
        <authorList>
            <person name="Lail K."/>
            <person name="Sikorski J."/>
            <person name="Saunders E."/>
            <person name="Lapidus A."/>
            <person name="Glavina Del Rio T."/>
            <person name="Copeland A."/>
            <person name="Tice H."/>
            <person name="Cheng J.-F."/>
            <person name="Lucas S."/>
            <person name="Nolan M."/>
            <person name="Bruce D."/>
            <person name="Goodwin L."/>
            <person name="Pitluck S."/>
            <person name="Ivanova N."/>
            <person name="Mavromatis K."/>
            <person name="Ovchinnikova G."/>
            <person name="Pati A."/>
            <person name="Chen A."/>
            <person name="Palaniappan K."/>
            <person name="Land M."/>
            <person name="Hauser L."/>
            <person name="Chang Y.-J."/>
            <person name="Jeffries C.D."/>
            <person name="Chain P."/>
            <person name="Brettin T."/>
            <person name="Detter J.C."/>
            <person name="Schuetze A."/>
            <person name="Rohde M."/>
            <person name="Tindall B.J."/>
            <person name="Goeker M."/>
            <person name="Bristow J."/>
            <person name="Eisen J.A."/>
            <person name="Markowitz V."/>
            <person name="Hugenholtz P."/>
            <person name="Kyrpides N.C."/>
            <person name="Klenk H.-P."/>
            <person name="Chen F."/>
        </authorList>
    </citation>
    <scope>NUCLEOTIDE SEQUENCE [LARGE SCALE GENOMIC DNA]</scope>
    <source>
        <strain evidence="2">ATCC 33905 / DSM 74 / LMG 10896 / Claus 1</strain>
    </source>
</reference>
<dbReference type="EMBL" id="CP001769">
    <property type="protein sequence ID" value="ADB36839.1"/>
    <property type="molecule type" value="Genomic_DNA"/>
</dbReference>
<protein>
    <submittedName>
        <fullName evidence="1">Uncharacterized protein</fullName>
    </submittedName>
</protein>
<dbReference type="Proteomes" id="UP000002028">
    <property type="component" value="Chromosome"/>
</dbReference>
<dbReference type="HOGENOM" id="CLU_3391416_0_0_10"/>